<accession>A0ACD3BEJ7</accession>
<proteinExistence type="predicted"/>
<name>A0ACD3BEJ7_9AGAR</name>
<evidence type="ECO:0000313" key="1">
    <source>
        <dbReference type="EMBL" id="TFK76032.1"/>
    </source>
</evidence>
<protein>
    <submittedName>
        <fullName evidence="1">Uncharacterized protein</fullName>
    </submittedName>
</protein>
<sequence>MSSPRNRYAPAFPTSPTSRRASLVNGFRPSPRPKPRPIEEMTLRELRDVHNLNAKILASPGASTSTYVHRITAEQAAVAARIFELEGMETINTGLKNTRIIGEDDMNIDIPAEPPVSRAIEAKRKALSQFGAESTSKATGTMSLQEAMELERQAHVQDLERQKRAIEKKKRLGLPIQGEVLTRAEREARIWAFMNHKPSDSDMEDDDDDDDDEDPAAWFEDDQDDGRKGQDIVEPDVEDLANFIRVDESRVPYMCYSREDGD</sequence>
<organism evidence="1 2">
    <name type="scientific">Pluteus cervinus</name>
    <dbReference type="NCBI Taxonomy" id="181527"/>
    <lineage>
        <taxon>Eukaryota</taxon>
        <taxon>Fungi</taxon>
        <taxon>Dikarya</taxon>
        <taxon>Basidiomycota</taxon>
        <taxon>Agaricomycotina</taxon>
        <taxon>Agaricomycetes</taxon>
        <taxon>Agaricomycetidae</taxon>
        <taxon>Agaricales</taxon>
        <taxon>Pluteineae</taxon>
        <taxon>Pluteaceae</taxon>
        <taxon>Pluteus</taxon>
    </lineage>
</organism>
<gene>
    <name evidence="1" type="ORF">BDN72DRAFT_831477</name>
</gene>
<dbReference type="Proteomes" id="UP000308600">
    <property type="component" value="Unassembled WGS sequence"/>
</dbReference>
<dbReference type="EMBL" id="ML208261">
    <property type="protein sequence ID" value="TFK76032.1"/>
    <property type="molecule type" value="Genomic_DNA"/>
</dbReference>
<keyword evidence="2" id="KW-1185">Reference proteome</keyword>
<reference evidence="1 2" key="1">
    <citation type="journal article" date="2019" name="Nat. Ecol. Evol.">
        <title>Megaphylogeny resolves global patterns of mushroom evolution.</title>
        <authorList>
            <person name="Varga T."/>
            <person name="Krizsan K."/>
            <person name="Foldi C."/>
            <person name="Dima B."/>
            <person name="Sanchez-Garcia M."/>
            <person name="Sanchez-Ramirez S."/>
            <person name="Szollosi G.J."/>
            <person name="Szarkandi J.G."/>
            <person name="Papp V."/>
            <person name="Albert L."/>
            <person name="Andreopoulos W."/>
            <person name="Angelini C."/>
            <person name="Antonin V."/>
            <person name="Barry K.W."/>
            <person name="Bougher N.L."/>
            <person name="Buchanan P."/>
            <person name="Buyck B."/>
            <person name="Bense V."/>
            <person name="Catcheside P."/>
            <person name="Chovatia M."/>
            <person name="Cooper J."/>
            <person name="Damon W."/>
            <person name="Desjardin D."/>
            <person name="Finy P."/>
            <person name="Geml J."/>
            <person name="Haridas S."/>
            <person name="Hughes K."/>
            <person name="Justo A."/>
            <person name="Karasinski D."/>
            <person name="Kautmanova I."/>
            <person name="Kiss B."/>
            <person name="Kocsube S."/>
            <person name="Kotiranta H."/>
            <person name="LaButti K.M."/>
            <person name="Lechner B.E."/>
            <person name="Liimatainen K."/>
            <person name="Lipzen A."/>
            <person name="Lukacs Z."/>
            <person name="Mihaltcheva S."/>
            <person name="Morgado L.N."/>
            <person name="Niskanen T."/>
            <person name="Noordeloos M.E."/>
            <person name="Ohm R.A."/>
            <person name="Ortiz-Santana B."/>
            <person name="Ovrebo C."/>
            <person name="Racz N."/>
            <person name="Riley R."/>
            <person name="Savchenko A."/>
            <person name="Shiryaev A."/>
            <person name="Soop K."/>
            <person name="Spirin V."/>
            <person name="Szebenyi C."/>
            <person name="Tomsovsky M."/>
            <person name="Tulloss R.E."/>
            <person name="Uehling J."/>
            <person name="Grigoriev I.V."/>
            <person name="Vagvolgyi C."/>
            <person name="Papp T."/>
            <person name="Martin F.M."/>
            <person name="Miettinen O."/>
            <person name="Hibbett D.S."/>
            <person name="Nagy L.G."/>
        </authorList>
    </citation>
    <scope>NUCLEOTIDE SEQUENCE [LARGE SCALE GENOMIC DNA]</scope>
    <source>
        <strain evidence="1 2">NL-1719</strain>
    </source>
</reference>
<evidence type="ECO:0000313" key="2">
    <source>
        <dbReference type="Proteomes" id="UP000308600"/>
    </source>
</evidence>